<dbReference type="InterPro" id="IPR015421">
    <property type="entry name" value="PyrdxlP-dep_Trfase_major"/>
</dbReference>
<dbReference type="Pfam" id="PF02347">
    <property type="entry name" value="GDC-P"/>
    <property type="match status" value="1"/>
</dbReference>
<evidence type="ECO:0000313" key="6">
    <source>
        <dbReference type="EMBL" id="OGK00075.1"/>
    </source>
</evidence>
<dbReference type="SUPFAM" id="SSF53383">
    <property type="entry name" value="PLP-dependent transferases"/>
    <property type="match status" value="1"/>
</dbReference>
<feature type="domain" description="Glycine cleavage system P-protein N-terminal" evidence="5">
    <location>
        <begin position="5"/>
        <end position="439"/>
    </location>
</feature>
<dbReference type="InterPro" id="IPR020581">
    <property type="entry name" value="GDC_P"/>
</dbReference>
<proteinExistence type="predicted"/>
<protein>
    <recommendedName>
        <fullName evidence="2">glycine dehydrogenase (aminomethyl-transferring)</fullName>
        <ecNumber evidence="2">1.4.4.2</ecNumber>
    </recommendedName>
</protein>
<organism evidence="6 7">
    <name type="scientific">Candidatus Raymondbacteria bacterium RIFOXYD12_FULL_49_13</name>
    <dbReference type="NCBI Taxonomy" id="1817890"/>
    <lineage>
        <taxon>Bacteria</taxon>
        <taxon>Raymondiibacteriota</taxon>
    </lineage>
</organism>
<dbReference type="InterPro" id="IPR015424">
    <property type="entry name" value="PyrdxlP-dep_Trfase"/>
</dbReference>
<evidence type="ECO:0000256" key="3">
    <source>
        <dbReference type="ARBA" id="ARBA00023002"/>
    </source>
</evidence>
<gene>
    <name evidence="6" type="ORF">A2519_22370</name>
</gene>
<dbReference type="Gene3D" id="3.90.1150.10">
    <property type="entry name" value="Aspartate Aminotransferase, domain 1"/>
    <property type="match status" value="1"/>
</dbReference>
<dbReference type="PANTHER" id="PTHR42806:SF1">
    <property type="entry name" value="GLYCINE DEHYDROGENASE (DECARBOXYLATING)"/>
    <property type="match status" value="1"/>
</dbReference>
<dbReference type="NCBIfam" id="NF001696">
    <property type="entry name" value="PRK00451.1"/>
    <property type="match status" value="1"/>
</dbReference>
<comment type="catalytic activity">
    <reaction evidence="4">
        <text>N(6)-[(R)-lipoyl]-L-lysyl-[glycine-cleavage complex H protein] + glycine + H(+) = N(6)-[(R)-S(8)-aminomethyldihydrolipoyl]-L-lysyl-[glycine-cleavage complex H protein] + CO2</text>
        <dbReference type="Rhea" id="RHEA:24304"/>
        <dbReference type="Rhea" id="RHEA-COMP:10494"/>
        <dbReference type="Rhea" id="RHEA-COMP:10495"/>
        <dbReference type="ChEBI" id="CHEBI:15378"/>
        <dbReference type="ChEBI" id="CHEBI:16526"/>
        <dbReference type="ChEBI" id="CHEBI:57305"/>
        <dbReference type="ChEBI" id="CHEBI:83099"/>
        <dbReference type="ChEBI" id="CHEBI:83143"/>
        <dbReference type="EC" id="1.4.4.2"/>
    </reaction>
</comment>
<dbReference type="EC" id="1.4.4.2" evidence="2"/>
<comment type="function">
    <text evidence="1">The glycine cleavage system catalyzes the degradation of glycine. The P protein binds the alpha-amino group of glycine through its pyridoxal phosphate cofactor; CO(2) is released and the remaining methylamine moiety is then transferred to the lipoamide cofactor of the H protein.</text>
</comment>
<dbReference type="GO" id="GO:0009116">
    <property type="term" value="P:nucleoside metabolic process"/>
    <property type="evidence" value="ECO:0007669"/>
    <property type="project" value="InterPro"/>
</dbReference>
<keyword evidence="3" id="KW-0560">Oxidoreductase</keyword>
<dbReference type="PANTHER" id="PTHR42806">
    <property type="entry name" value="GLYCINE CLEAVAGE SYSTEM P-PROTEIN"/>
    <property type="match status" value="1"/>
</dbReference>
<accession>A0A1F7F0A9</accession>
<evidence type="ECO:0000313" key="7">
    <source>
        <dbReference type="Proteomes" id="UP000179243"/>
    </source>
</evidence>
<sequence length="440" mass="47301">METPENRRLLAAMGAVSVNDLLIGIPASLRAAGGIELPPGISEYEAFSALQQLAAKNMQPHEWNSFLGGGIYDHYIPAAVAHITDRSEFKTAYTPYQAEVSQGTLQCIYEYQSLICALTGMEVSNASLYDGATAIAEAVIMARSLHKKGTVCLVPASLNPAYRDVLATYARGLGITVTDVSWDATGALDQKDLESKLSDDVFCCVVQSPNFFGVCEDIAAIGKIRERHSFHYVVVPNLVSLGLLEAPGNAGADICAGEAQCVCAAPSYGGPLLGFLATRRECVRQMPGRIVGRTVDKEGKQGFVLTAQTREQHIRREKATSNICSNQALVALAATISLSLLGKEGIRELATLILSKTHYARSRFMGKKVVRLPFSGPVFNEFVVETNADPEQLFANASARKILPGLRLSRLAGATGNRLLIAFTEKKTCAEIDALLALFS</sequence>
<dbReference type="InterPro" id="IPR049315">
    <property type="entry name" value="GDC-P_N"/>
</dbReference>
<comment type="caution">
    <text evidence="6">The sequence shown here is derived from an EMBL/GenBank/DDBJ whole genome shotgun (WGS) entry which is preliminary data.</text>
</comment>
<dbReference type="CDD" id="cd00613">
    <property type="entry name" value="GDC-P"/>
    <property type="match status" value="1"/>
</dbReference>
<dbReference type="AlphaFoldDB" id="A0A1F7F0A9"/>
<evidence type="ECO:0000259" key="5">
    <source>
        <dbReference type="Pfam" id="PF02347"/>
    </source>
</evidence>
<dbReference type="InterPro" id="IPR015422">
    <property type="entry name" value="PyrdxlP-dep_Trfase_small"/>
</dbReference>
<evidence type="ECO:0000256" key="4">
    <source>
        <dbReference type="ARBA" id="ARBA00049026"/>
    </source>
</evidence>
<dbReference type="InterPro" id="IPR023010">
    <property type="entry name" value="GcvPA"/>
</dbReference>
<dbReference type="EMBL" id="MFYX01000155">
    <property type="protein sequence ID" value="OGK00075.1"/>
    <property type="molecule type" value="Genomic_DNA"/>
</dbReference>
<evidence type="ECO:0000256" key="2">
    <source>
        <dbReference type="ARBA" id="ARBA00012134"/>
    </source>
</evidence>
<dbReference type="PIRSF" id="PIRSF006815">
    <property type="entry name" value="GcvPA"/>
    <property type="match status" value="1"/>
</dbReference>
<reference evidence="6 7" key="1">
    <citation type="journal article" date="2016" name="Nat. Commun.">
        <title>Thousands of microbial genomes shed light on interconnected biogeochemical processes in an aquifer system.</title>
        <authorList>
            <person name="Anantharaman K."/>
            <person name="Brown C.T."/>
            <person name="Hug L.A."/>
            <person name="Sharon I."/>
            <person name="Castelle C.J."/>
            <person name="Probst A.J."/>
            <person name="Thomas B.C."/>
            <person name="Singh A."/>
            <person name="Wilkins M.J."/>
            <person name="Karaoz U."/>
            <person name="Brodie E.L."/>
            <person name="Williams K.H."/>
            <person name="Hubbard S.S."/>
            <person name="Banfield J.F."/>
        </authorList>
    </citation>
    <scope>NUCLEOTIDE SEQUENCE [LARGE SCALE GENOMIC DNA]</scope>
</reference>
<dbReference type="GO" id="GO:0004375">
    <property type="term" value="F:glycine dehydrogenase (decarboxylating) activity"/>
    <property type="evidence" value="ECO:0007669"/>
    <property type="project" value="UniProtKB-EC"/>
</dbReference>
<dbReference type="GO" id="GO:0006546">
    <property type="term" value="P:glycine catabolic process"/>
    <property type="evidence" value="ECO:0007669"/>
    <property type="project" value="InterPro"/>
</dbReference>
<name>A0A1F7F0A9_UNCRA</name>
<dbReference type="Gene3D" id="3.40.640.10">
    <property type="entry name" value="Type I PLP-dependent aspartate aminotransferase-like (Major domain)"/>
    <property type="match status" value="1"/>
</dbReference>
<dbReference type="Proteomes" id="UP000179243">
    <property type="component" value="Unassembled WGS sequence"/>
</dbReference>
<evidence type="ECO:0000256" key="1">
    <source>
        <dbReference type="ARBA" id="ARBA00003788"/>
    </source>
</evidence>